<evidence type="ECO:0000256" key="1">
    <source>
        <dbReference type="SAM" id="MobiDB-lite"/>
    </source>
</evidence>
<sequence length="150" mass="16900">MSGIGSAQDSSIRWADELDDSDSGIEPPMDYKPLYSQESTTDYRQTSAKAPEETAKSFEGHRADFLAGDPSDTCDLFSRRNLRSNNKKGTNSRKPRTFTPPHDDEFSWRSSSNSLRGGGRNVSSMGSKSEEDRGFYGMRNRRREENNSAW</sequence>
<name>S6B0Q3_BABBO</name>
<protein>
    <submittedName>
        <fullName evidence="2">Uncharacterized protein</fullName>
    </submittedName>
</protein>
<accession>S6B0Q3</accession>
<gene>
    <name evidence="2" type="primary">BBOV_IV009750</name>
</gene>
<evidence type="ECO:0000313" key="2">
    <source>
        <dbReference type="EMBL" id="BAN64913.1"/>
    </source>
</evidence>
<dbReference type="AlphaFoldDB" id="S6B0Q3"/>
<feature type="compositionally biased region" description="Polar residues" evidence="1">
    <location>
        <begin position="36"/>
        <end position="48"/>
    </location>
</feature>
<proteinExistence type="evidence at transcript level"/>
<feature type="region of interest" description="Disordered" evidence="1">
    <location>
        <begin position="1"/>
        <end position="150"/>
    </location>
</feature>
<feature type="compositionally biased region" description="Basic and acidic residues" evidence="1">
    <location>
        <begin position="50"/>
        <end position="64"/>
    </location>
</feature>
<organism evidence="2">
    <name type="scientific">Babesia bovis</name>
    <dbReference type="NCBI Taxonomy" id="5865"/>
    <lineage>
        <taxon>Eukaryota</taxon>
        <taxon>Sar</taxon>
        <taxon>Alveolata</taxon>
        <taxon>Apicomplexa</taxon>
        <taxon>Aconoidasida</taxon>
        <taxon>Piroplasmida</taxon>
        <taxon>Babesiidae</taxon>
        <taxon>Babesia</taxon>
    </lineage>
</organism>
<feature type="compositionally biased region" description="Basic residues" evidence="1">
    <location>
        <begin position="80"/>
        <end position="96"/>
    </location>
</feature>
<dbReference type="VEuPathDB" id="PiroplasmaDB:BBOV_IV009750"/>
<dbReference type="EMBL" id="AK441119">
    <property type="protein sequence ID" value="BAN64913.1"/>
    <property type="molecule type" value="mRNA"/>
</dbReference>
<reference evidence="2" key="1">
    <citation type="journal article" date="2014" name="BMC Genomics">
        <title>The Babesia bovis gene and promoter model: an update from full-length EST analysis.</title>
        <authorList>
            <person name="Yamagishi J."/>
            <person name="Wakaguri H."/>
            <person name="Yokoyama N."/>
            <person name="Yamashita R."/>
            <person name="Suzuki Y."/>
            <person name="Xuan X."/>
            <person name="Igarashi I."/>
        </authorList>
    </citation>
    <scope>NUCLEOTIDE SEQUENCE</scope>
    <source>
        <strain evidence="2">Texas</strain>
    </source>
</reference>
<feature type="compositionally biased region" description="Polar residues" evidence="1">
    <location>
        <begin position="1"/>
        <end position="11"/>
    </location>
</feature>